<evidence type="ECO:0000313" key="2">
    <source>
        <dbReference type="EMBL" id="PJE77297.1"/>
    </source>
</evidence>
<dbReference type="PANTHER" id="PTHR46579:SF1">
    <property type="entry name" value="F5_8 TYPE C DOMAIN-CONTAINING PROTEIN"/>
    <property type="match status" value="1"/>
</dbReference>
<reference evidence="2" key="1">
    <citation type="journal article" date="2017" name="Appl. Environ. Microbiol.">
        <title>Molecular characterization of an Endozoicomonas-like organism causing infection in king scallop Pecten maximus L.</title>
        <authorList>
            <person name="Cano I."/>
            <person name="van Aerle R."/>
            <person name="Ross S."/>
            <person name="Verner-Jeffreys D.W."/>
            <person name="Paley R.K."/>
            <person name="Rimmer G."/>
            <person name="Ryder D."/>
            <person name="Hooper P."/>
            <person name="Stone D."/>
            <person name="Feist S.W."/>
        </authorList>
    </citation>
    <scope>NUCLEOTIDE SEQUENCE</scope>
</reference>
<feature type="compositionally biased region" description="Polar residues" evidence="1">
    <location>
        <begin position="1"/>
        <end position="14"/>
    </location>
</feature>
<gene>
    <name evidence="2" type="ORF">CI610_03786</name>
</gene>
<protein>
    <submittedName>
        <fullName evidence="2">Uncharacterized protein</fullName>
    </submittedName>
</protein>
<dbReference type="PANTHER" id="PTHR46579">
    <property type="entry name" value="F5/8 TYPE C DOMAIN-CONTAINING PROTEIN-RELATED"/>
    <property type="match status" value="1"/>
</dbReference>
<organism evidence="2">
    <name type="scientific">invertebrate metagenome</name>
    <dbReference type="NCBI Taxonomy" id="1711999"/>
    <lineage>
        <taxon>unclassified sequences</taxon>
        <taxon>metagenomes</taxon>
        <taxon>organismal metagenomes</taxon>
    </lineage>
</organism>
<sequence>MNITSDNQRQTDTNNPKKRKTCSQIDLPYVLTNDEFERADERAKNIRVPHDFGLKPSPFISKHRGALKQIATHGILKYCLRGCLSEDCRSTLLVLLDSISQICSEFVSIDDLDEMECELNRALALLKRDFPLSRQNITTHVLHHIVNGIRHYGPVYGTWMYNLKDLIHGYVKEFLINVTQKQQ</sequence>
<dbReference type="AlphaFoldDB" id="A0A2H9T237"/>
<feature type="region of interest" description="Disordered" evidence="1">
    <location>
        <begin position="1"/>
        <end position="20"/>
    </location>
</feature>
<dbReference type="EMBL" id="NSIT01000826">
    <property type="protein sequence ID" value="PJE77297.1"/>
    <property type="molecule type" value="Genomic_DNA"/>
</dbReference>
<name>A0A2H9T237_9ZZZZ</name>
<evidence type="ECO:0000256" key="1">
    <source>
        <dbReference type="SAM" id="MobiDB-lite"/>
    </source>
</evidence>
<accession>A0A2H9T237</accession>
<proteinExistence type="predicted"/>
<comment type="caution">
    <text evidence="2">The sequence shown here is derived from an EMBL/GenBank/DDBJ whole genome shotgun (WGS) entry which is preliminary data.</text>
</comment>